<reference evidence="1 2" key="1">
    <citation type="submission" date="2019-09" db="EMBL/GenBank/DDBJ databases">
        <title>The draft genomes of Allium pathogen Pseudomonas sp.</title>
        <authorList>
            <person name="Fujikawa T."/>
            <person name="Sawada H."/>
        </authorList>
    </citation>
    <scope>NUCLEOTIDE SEQUENCE [LARGE SCALE GENOMIC DNA]</scope>
    <source>
        <strain evidence="1 2">MAFF 730085</strain>
    </source>
</reference>
<dbReference type="Proteomes" id="UP000325438">
    <property type="component" value="Unassembled WGS sequence"/>
</dbReference>
<name>A0A5N7JQ00_9PSED</name>
<comment type="caution">
    <text evidence="1">The sequence shown here is derived from an EMBL/GenBank/DDBJ whole genome shotgun (WGS) entry which is preliminary data.</text>
</comment>
<gene>
    <name evidence="1" type="ORF">F0170_04860</name>
</gene>
<dbReference type="AlphaFoldDB" id="A0A5N7JQ00"/>
<sequence length="68" mass="7333">MLINQAGDCVRRGRPLHLFATPGGLKSLRCGCPLPGRFHALNKGKPGFPGGTKISPTRIEILRPDPPF</sequence>
<proteinExistence type="predicted"/>
<protein>
    <submittedName>
        <fullName evidence="1">Uncharacterized protein</fullName>
    </submittedName>
</protein>
<evidence type="ECO:0000313" key="2">
    <source>
        <dbReference type="Proteomes" id="UP000325438"/>
    </source>
</evidence>
<dbReference type="EMBL" id="VUBA01000030">
    <property type="protein sequence ID" value="MPQ83376.1"/>
    <property type="molecule type" value="Genomic_DNA"/>
</dbReference>
<organism evidence="1 2">
    <name type="scientific">Pseudomonas kitaguniensis</name>
    <dbReference type="NCBI Taxonomy" id="2607908"/>
    <lineage>
        <taxon>Bacteria</taxon>
        <taxon>Pseudomonadati</taxon>
        <taxon>Pseudomonadota</taxon>
        <taxon>Gammaproteobacteria</taxon>
        <taxon>Pseudomonadales</taxon>
        <taxon>Pseudomonadaceae</taxon>
        <taxon>Pseudomonas</taxon>
    </lineage>
</organism>
<evidence type="ECO:0000313" key="1">
    <source>
        <dbReference type="EMBL" id="MPQ83376.1"/>
    </source>
</evidence>
<accession>A0A5N7JQ00</accession>